<evidence type="ECO:0000256" key="2">
    <source>
        <dbReference type="ARBA" id="ARBA00022764"/>
    </source>
</evidence>
<comment type="caution">
    <text evidence="3">The sequence shown here is derived from an EMBL/GenBank/DDBJ whole genome shotgun (WGS) entry which is preliminary data.</text>
</comment>
<keyword evidence="4" id="KW-1185">Reference proteome</keyword>
<dbReference type="PANTHER" id="PTHR30222:SF17">
    <property type="entry name" value="SPERMIDINE_PUTRESCINE-BINDING PERIPLASMIC PROTEIN"/>
    <property type="match status" value="1"/>
</dbReference>
<dbReference type="SUPFAM" id="SSF53850">
    <property type="entry name" value="Periplasmic binding protein-like II"/>
    <property type="match status" value="1"/>
</dbReference>
<evidence type="ECO:0000256" key="1">
    <source>
        <dbReference type="ARBA" id="ARBA00022729"/>
    </source>
</evidence>
<dbReference type="PROSITE" id="PS51318">
    <property type="entry name" value="TAT"/>
    <property type="match status" value="1"/>
</dbReference>
<keyword evidence="1" id="KW-0732">Signal</keyword>
<dbReference type="Proteomes" id="UP001549204">
    <property type="component" value="Unassembled WGS sequence"/>
</dbReference>
<dbReference type="EMBL" id="JBEPMC010000010">
    <property type="protein sequence ID" value="MET3581980.1"/>
    <property type="molecule type" value="Genomic_DNA"/>
</dbReference>
<dbReference type="Pfam" id="PF13416">
    <property type="entry name" value="SBP_bac_8"/>
    <property type="match status" value="1"/>
</dbReference>
<keyword evidence="2" id="KW-0574">Periplasm</keyword>
<dbReference type="InterPro" id="IPR006311">
    <property type="entry name" value="TAT_signal"/>
</dbReference>
<organism evidence="3 4">
    <name type="scientific">Mesorhizobium robiniae</name>
    <dbReference type="NCBI Taxonomy" id="559315"/>
    <lineage>
        <taxon>Bacteria</taxon>
        <taxon>Pseudomonadati</taxon>
        <taxon>Pseudomonadota</taxon>
        <taxon>Alphaproteobacteria</taxon>
        <taxon>Hyphomicrobiales</taxon>
        <taxon>Phyllobacteriaceae</taxon>
        <taxon>Mesorhizobium</taxon>
    </lineage>
</organism>
<gene>
    <name evidence="3" type="ORF">ABID19_005038</name>
</gene>
<name>A0ABV2GUK8_9HYPH</name>
<dbReference type="Gene3D" id="3.40.190.10">
    <property type="entry name" value="Periplasmic binding protein-like II"/>
    <property type="match status" value="2"/>
</dbReference>
<evidence type="ECO:0000313" key="4">
    <source>
        <dbReference type="Proteomes" id="UP001549204"/>
    </source>
</evidence>
<dbReference type="PANTHER" id="PTHR30222">
    <property type="entry name" value="SPERMIDINE/PUTRESCINE-BINDING PERIPLASMIC PROTEIN"/>
    <property type="match status" value="1"/>
</dbReference>
<accession>A0ABV2GUK8</accession>
<reference evidence="3 4" key="1">
    <citation type="submission" date="2024-06" db="EMBL/GenBank/DDBJ databases">
        <title>Genomic Encyclopedia of Type Strains, Phase IV (KMG-IV): sequencing the most valuable type-strain genomes for metagenomic binning, comparative biology and taxonomic classification.</title>
        <authorList>
            <person name="Goeker M."/>
        </authorList>
    </citation>
    <scope>NUCLEOTIDE SEQUENCE [LARGE SCALE GENOMIC DNA]</scope>
    <source>
        <strain evidence="3 4">DSM 100022</strain>
    </source>
</reference>
<protein>
    <submittedName>
        <fullName evidence="3">Spermidine/putrescine transport system substrate-binding protein</fullName>
    </submittedName>
</protein>
<sequence>MSLARFKTKARQENRGTIMMKFSRRHMMQMMSAATLAGPLAGAGSAFAAREKELNILCWEGYNSSQVLDPFRSSQGATVKAESLTNDPTMINRLRAGETKIWDLINVNNPWARKVMAPAGLIKPLPRTEFEPFFDTMLPQFKAPYQWAMSEDGKDLLGMTQRFGPYSFVVNTDKISRSTAEEQGWDLFNDASLAGKYGIQESDDWNVFDIFMVAGINPFKIHSEDEFKAFSAAAEKVFKGAKMVGDMASLNQALVSGEIDLYMTGGTYSISPARADGYANMRAITPLKGPIDGKGGISWIEITSVVNNPDISPLATEFLKYVQAPDVAHTVAFAEGTFNPVSQMGNPKCLELFTKDELEAIQWDSLEEEMERSAQYDIVPDYDKALELMTAAKRLRG</sequence>
<dbReference type="InterPro" id="IPR006059">
    <property type="entry name" value="SBP"/>
</dbReference>
<proteinExistence type="predicted"/>
<evidence type="ECO:0000313" key="3">
    <source>
        <dbReference type="EMBL" id="MET3581980.1"/>
    </source>
</evidence>